<keyword evidence="2" id="KW-1185">Reference proteome</keyword>
<protein>
    <submittedName>
        <fullName evidence="1">Uncharacterized protein</fullName>
    </submittedName>
</protein>
<dbReference type="Proteomes" id="UP000002368">
    <property type="component" value="Chromosome"/>
</dbReference>
<name>D5WWV6_KYRT2</name>
<organism evidence="1 2">
    <name type="scientific">Kyrpidia tusciae (strain DSM 2912 / NBRC 15312 / T2)</name>
    <name type="common">Bacillus tusciae</name>
    <dbReference type="NCBI Taxonomy" id="562970"/>
    <lineage>
        <taxon>Bacteria</taxon>
        <taxon>Bacillati</taxon>
        <taxon>Bacillota</taxon>
        <taxon>Bacilli</taxon>
        <taxon>Bacillales</taxon>
        <taxon>Alicyclobacillaceae</taxon>
        <taxon>Kyrpidia</taxon>
    </lineage>
</organism>
<dbReference type="HOGENOM" id="CLU_3311484_0_0_9"/>
<gene>
    <name evidence="1" type="ordered locus">Btus_1070</name>
</gene>
<dbReference type="AlphaFoldDB" id="D5WWV6"/>
<proteinExistence type="predicted"/>
<dbReference type="KEGG" id="bts:Btus_1070"/>
<evidence type="ECO:0000313" key="1">
    <source>
        <dbReference type="EMBL" id="ADG05807.1"/>
    </source>
</evidence>
<reference evidence="1 2" key="1">
    <citation type="journal article" date="2011" name="Stand. Genomic Sci.">
        <title>Complete genome sequence of the thermophilic, hydrogen-oxidizing Bacillus tusciae type strain (T2) and reclassification in the new genus, Kyrpidia gen. nov. as Kyrpidia tusciae comb. nov. and emendation of the family Alicyclobacillaceae da Costa and Rainey, 2010.</title>
        <authorList>
            <person name="Klenk H.P."/>
            <person name="Lapidus A."/>
            <person name="Chertkov O."/>
            <person name="Copeland A."/>
            <person name="Del Rio T.G."/>
            <person name="Nolan M."/>
            <person name="Lucas S."/>
            <person name="Chen F."/>
            <person name="Tice H."/>
            <person name="Cheng J.F."/>
            <person name="Han C."/>
            <person name="Bruce D."/>
            <person name="Goodwin L."/>
            <person name="Pitluck S."/>
            <person name="Pati A."/>
            <person name="Ivanova N."/>
            <person name="Mavromatis K."/>
            <person name="Daum C."/>
            <person name="Chen A."/>
            <person name="Palaniappan K."/>
            <person name="Chang Y.J."/>
            <person name="Land M."/>
            <person name="Hauser L."/>
            <person name="Jeffries C.D."/>
            <person name="Detter J.C."/>
            <person name="Rohde M."/>
            <person name="Abt B."/>
            <person name="Pukall R."/>
            <person name="Goker M."/>
            <person name="Bristow J."/>
            <person name="Markowitz V."/>
            <person name="Hugenholtz P."/>
            <person name="Eisen J.A."/>
        </authorList>
    </citation>
    <scope>NUCLEOTIDE SEQUENCE [LARGE SCALE GENOMIC DNA]</scope>
    <source>
        <strain evidence="1 2">DSM 2912</strain>
    </source>
</reference>
<dbReference type="EMBL" id="CP002017">
    <property type="protein sequence ID" value="ADG05807.1"/>
    <property type="molecule type" value="Genomic_DNA"/>
</dbReference>
<evidence type="ECO:0000313" key="2">
    <source>
        <dbReference type="Proteomes" id="UP000002368"/>
    </source>
</evidence>
<sequence length="39" mass="4440">MAAAWMDNLLGFFVCPEYPLEHRPDFRVEAAFPPSPETS</sequence>
<dbReference type="STRING" id="562970.Btus_1070"/>
<accession>D5WWV6</accession>